<dbReference type="SUPFAM" id="SSF82689">
    <property type="entry name" value="Mechanosensitive channel protein MscS (YggB), C-terminal domain"/>
    <property type="match status" value="1"/>
</dbReference>
<dbReference type="OrthoDB" id="9809206at2"/>
<feature type="domain" description="Mechanosensitive ion channel transmembrane helices 2/3" evidence="9">
    <location>
        <begin position="86"/>
        <end position="125"/>
    </location>
</feature>
<evidence type="ECO:0000256" key="2">
    <source>
        <dbReference type="ARBA" id="ARBA00008017"/>
    </source>
</evidence>
<dbReference type="SUPFAM" id="SSF82861">
    <property type="entry name" value="Mechanosensitive channel protein MscS (YggB), transmembrane region"/>
    <property type="match status" value="1"/>
</dbReference>
<proteinExistence type="inferred from homology"/>
<name>A0A081BJ04_9LACO</name>
<feature type="transmembrane region" description="Helical" evidence="7">
    <location>
        <begin position="102"/>
        <end position="122"/>
    </location>
</feature>
<organism evidence="10 11">
    <name type="scientific">Secundilactobacillus oryzae JCM 18671</name>
    <dbReference type="NCBI Taxonomy" id="1291743"/>
    <lineage>
        <taxon>Bacteria</taxon>
        <taxon>Bacillati</taxon>
        <taxon>Bacillota</taxon>
        <taxon>Bacilli</taxon>
        <taxon>Lactobacillales</taxon>
        <taxon>Lactobacillaceae</taxon>
        <taxon>Secundilactobacillus</taxon>
    </lineage>
</organism>
<keyword evidence="3" id="KW-1003">Cell membrane</keyword>
<feature type="transmembrane region" description="Helical" evidence="7">
    <location>
        <begin position="34"/>
        <end position="55"/>
    </location>
</feature>
<accession>A0A081BJ04</accession>
<dbReference type="Gene3D" id="1.10.287.1260">
    <property type="match status" value="1"/>
</dbReference>
<protein>
    <submittedName>
        <fullName evidence="10">Small-conductance mechanosensitive channel protein MscS</fullName>
    </submittedName>
</protein>
<dbReference type="Gene3D" id="2.30.30.60">
    <property type="match status" value="1"/>
</dbReference>
<feature type="transmembrane region" description="Helical" evidence="7">
    <location>
        <begin position="76"/>
        <end position="96"/>
    </location>
</feature>
<dbReference type="Gene3D" id="3.30.70.100">
    <property type="match status" value="1"/>
</dbReference>
<evidence type="ECO:0000259" key="9">
    <source>
        <dbReference type="Pfam" id="PF21088"/>
    </source>
</evidence>
<keyword evidence="5 7" id="KW-1133">Transmembrane helix</keyword>
<dbReference type="Pfam" id="PF21088">
    <property type="entry name" value="MS_channel_1st"/>
    <property type="match status" value="1"/>
</dbReference>
<gene>
    <name evidence="10" type="ORF">LOSG293_170240</name>
</gene>
<evidence type="ECO:0000313" key="11">
    <source>
        <dbReference type="Proteomes" id="UP000028700"/>
    </source>
</evidence>
<comment type="similarity">
    <text evidence="2">Belongs to the MscS (TC 1.A.23) family.</text>
</comment>
<feature type="domain" description="Mechanosensitive ion channel MscS" evidence="8">
    <location>
        <begin position="128"/>
        <end position="191"/>
    </location>
</feature>
<evidence type="ECO:0000313" key="10">
    <source>
        <dbReference type="EMBL" id="GAK48022.1"/>
    </source>
</evidence>
<dbReference type="InterPro" id="IPR011066">
    <property type="entry name" value="MscS_channel_C_sf"/>
</dbReference>
<comment type="subcellular location">
    <subcellularLocation>
        <location evidence="1">Cell membrane</location>
        <topology evidence="1">Multi-pass membrane protein</topology>
    </subcellularLocation>
</comment>
<evidence type="ECO:0000256" key="6">
    <source>
        <dbReference type="ARBA" id="ARBA00023136"/>
    </source>
</evidence>
<evidence type="ECO:0000256" key="1">
    <source>
        <dbReference type="ARBA" id="ARBA00004651"/>
    </source>
</evidence>
<dbReference type="PANTHER" id="PTHR30460">
    <property type="entry name" value="MODERATE CONDUCTANCE MECHANOSENSITIVE CHANNEL YBIO"/>
    <property type="match status" value="1"/>
</dbReference>
<evidence type="ECO:0000256" key="3">
    <source>
        <dbReference type="ARBA" id="ARBA00022475"/>
    </source>
</evidence>
<dbReference type="AlphaFoldDB" id="A0A081BJ04"/>
<evidence type="ECO:0000259" key="8">
    <source>
        <dbReference type="Pfam" id="PF00924"/>
    </source>
</evidence>
<dbReference type="RefSeq" id="WP_034528024.1">
    <property type="nucleotide sequence ID" value="NZ_BBAZ01000016.1"/>
</dbReference>
<dbReference type="InterPro" id="IPR045276">
    <property type="entry name" value="YbiO_bact"/>
</dbReference>
<evidence type="ECO:0000256" key="5">
    <source>
        <dbReference type="ARBA" id="ARBA00022989"/>
    </source>
</evidence>
<dbReference type="Pfam" id="PF00924">
    <property type="entry name" value="MS_channel_2nd"/>
    <property type="match status" value="1"/>
</dbReference>
<dbReference type="SUPFAM" id="SSF50182">
    <property type="entry name" value="Sm-like ribonucleoproteins"/>
    <property type="match status" value="1"/>
</dbReference>
<dbReference type="InterPro" id="IPR006685">
    <property type="entry name" value="MscS_channel_2nd"/>
</dbReference>
<dbReference type="InterPro" id="IPR023408">
    <property type="entry name" value="MscS_beta-dom_sf"/>
</dbReference>
<dbReference type="InterPro" id="IPR010920">
    <property type="entry name" value="LSM_dom_sf"/>
</dbReference>
<dbReference type="STRING" id="1291743.LOSG293_170240"/>
<dbReference type="PANTHER" id="PTHR30460:SF0">
    <property type="entry name" value="MODERATE CONDUCTANCE MECHANOSENSITIVE CHANNEL YBIO"/>
    <property type="match status" value="1"/>
</dbReference>
<evidence type="ECO:0000256" key="4">
    <source>
        <dbReference type="ARBA" id="ARBA00022692"/>
    </source>
</evidence>
<evidence type="ECO:0000256" key="7">
    <source>
        <dbReference type="SAM" id="Phobius"/>
    </source>
</evidence>
<dbReference type="InterPro" id="IPR049142">
    <property type="entry name" value="MS_channel_1st"/>
</dbReference>
<sequence>MYPKIIFASFSTFWSHFINRYDWDKIFDLITGRLFQFLLLSLLFLVIRWIGRLIIRKSFKKYQSSRLLNANSNRIDTINSLVLNSFSYIILFFWLYALLTMMGVPVGTLIAGAGIFSLALGLGAQGFVSDIVTGFFIILEQQLDVGDAVKLDGIEGTVTAIGLRTTQVTSYDGTLNFIPNRNIQIVSNLSRNEMRALIEINIYPNAPLEKIHSIIAEVNDQLTPKYPQITKGPTYLGTATTTAGHLSIQVSAYTTPGDQLLVQRAFLSAYLRAIREAGIDLPTSYIN</sequence>
<dbReference type="InterPro" id="IPR011014">
    <property type="entry name" value="MscS_channel_TM-2"/>
</dbReference>
<reference evidence="10" key="1">
    <citation type="journal article" date="2014" name="Genome Announc.">
        <title>Draft Genome Sequence of Lactobacillus oryzae Strain SG293T.</title>
        <authorList>
            <person name="Tanizawa Y."/>
            <person name="Fujisawa T."/>
            <person name="Mochizuki T."/>
            <person name="Kaminuma E."/>
            <person name="Nakamura Y."/>
            <person name="Tohno M."/>
        </authorList>
    </citation>
    <scope>NUCLEOTIDE SEQUENCE [LARGE SCALE GENOMIC DNA]</scope>
    <source>
        <strain evidence="10">SG293</strain>
    </source>
</reference>
<keyword evidence="11" id="KW-1185">Reference proteome</keyword>
<dbReference type="EMBL" id="BBJM01000017">
    <property type="protein sequence ID" value="GAK48022.1"/>
    <property type="molecule type" value="Genomic_DNA"/>
</dbReference>
<dbReference type="eggNOG" id="COG0668">
    <property type="taxonomic scope" value="Bacteria"/>
</dbReference>
<keyword evidence="6 7" id="KW-0472">Membrane</keyword>
<comment type="caution">
    <text evidence="10">The sequence shown here is derived from an EMBL/GenBank/DDBJ whole genome shotgun (WGS) entry which is preliminary data.</text>
</comment>
<dbReference type="GO" id="GO:0005886">
    <property type="term" value="C:plasma membrane"/>
    <property type="evidence" value="ECO:0007669"/>
    <property type="project" value="UniProtKB-SubCell"/>
</dbReference>
<dbReference type="GO" id="GO:0008381">
    <property type="term" value="F:mechanosensitive monoatomic ion channel activity"/>
    <property type="evidence" value="ECO:0007669"/>
    <property type="project" value="InterPro"/>
</dbReference>
<keyword evidence="4 7" id="KW-0812">Transmembrane</keyword>
<dbReference type="Proteomes" id="UP000028700">
    <property type="component" value="Unassembled WGS sequence"/>
</dbReference>